<dbReference type="Gene3D" id="1.10.10.10">
    <property type="entry name" value="Winged helix-like DNA-binding domain superfamily/Winged helix DNA-binding domain"/>
    <property type="match status" value="1"/>
</dbReference>
<protein>
    <submittedName>
        <fullName evidence="5">Replication protein A C-terminal domain-containing protein</fullName>
    </submittedName>
</protein>
<reference evidence="5" key="1">
    <citation type="submission" date="2022-11" db="UniProtKB">
        <authorList>
            <consortium name="WormBaseParasite"/>
        </authorList>
    </citation>
    <scope>IDENTIFICATION</scope>
</reference>
<dbReference type="InterPro" id="IPR036388">
    <property type="entry name" value="WH-like_DNA-bd_sf"/>
</dbReference>
<dbReference type="SUPFAM" id="SSF46785">
    <property type="entry name" value="Winged helix' DNA-binding domain"/>
    <property type="match status" value="1"/>
</dbReference>
<organism evidence="4 5">
    <name type="scientific">Parascaris univalens</name>
    <name type="common">Nematode worm</name>
    <dbReference type="NCBI Taxonomy" id="6257"/>
    <lineage>
        <taxon>Eukaryota</taxon>
        <taxon>Metazoa</taxon>
        <taxon>Ecdysozoa</taxon>
        <taxon>Nematoda</taxon>
        <taxon>Chromadorea</taxon>
        <taxon>Rhabditida</taxon>
        <taxon>Spirurina</taxon>
        <taxon>Ascaridomorpha</taxon>
        <taxon>Ascaridoidea</taxon>
        <taxon>Ascarididae</taxon>
        <taxon>Parascaris</taxon>
    </lineage>
</organism>
<feature type="compositionally biased region" description="Polar residues" evidence="2">
    <location>
        <begin position="214"/>
        <end position="230"/>
    </location>
</feature>
<dbReference type="Gene3D" id="2.40.50.140">
    <property type="entry name" value="Nucleic acid-binding proteins"/>
    <property type="match status" value="1"/>
</dbReference>
<feature type="region of interest" description="Disordered" evidence="2">
    <location>
        <begin position="191"/>
        <end position="235"/>
    </location>
</feature>
<dbReference type="Proteomes" id="UP000887569">
    <property type="component" value="Unplaced"/>
</dbReference>
<evidence type="ECO:0000256" key="1">
    <source>
        <dbReference type="ARBA" id="ARBA00007815"/>
    </source>
</evidence>
<sequence>SGMAGYGNENFDVSTAGGWEDVSFGGGESQTIGDWNMDKVAIPATVKDLNCLTGSGDEKLTLGRSSFTTIRVVGKIRRCVELDGGQSIEYLLGDLEDEYMDFLVMHYRGVSASEGIISGAIVEDTIVVVVGKLRSFNERICIVAFDVREVEDRREVDAFKLEAKLARLYYTKGIMEMALTGDLTRFEGTMLRGHKDGSTNDTTADGESKPGGWVSNTAAATGTRPQQSATHGDDNCRGLTGQKAEIFKYLRKNGDPDIGLNVEAIRAGIPKNVYNARTFAADLEDLSSEGLIYTTCDDDHYVVNA</sequence>
<dbReference type="InterPro" id="IPR014892">
    <property type="entry name" value="RPA_C"/>
</dbReference>
<evidence type="ECO:0000313" key="5">
    <source>
        <dbReference type="WBParaSite" id="PgR011_g107_t01"/>
    </source>
</evidence>
<feature type="domain" description="Replication protein A C-terminal" evidence="3">
    <location>
        <begin position="195"/>
        <end position="299"/>
    </location>
</feature>
<keyword evidence="4" id="KW-1185">Reference proteome</keyword>
<dbReference type="InterPro" id="IPR012340">
    <property type="entry name" value="NA-bd_OB-fold"/>
</dbReference>
<dbReference type="WBParaSite" id="PgR011_g107_t01">
    <property type="protein sequence ID" value="PgR011_g107_t01"/>
    <property type="gene ID" value="PgR011_g107"/>
</dbReference>
<proteinExistence type="inferred from homology"/>
<accession>A0A915ANJ1</accession>
<evidence type="ECO:0000256" key="2">
    <source>
        <dbReference type="SAM" id="MobiDB-lite"/>
    </source>
</evidence>
<dbReference type="AlphaFoldDB" id="A0A915ANJ1"/>
<dbReference type="InterPro" id="IPR036390">
    <property type="entry name" value="WH_DNA-bd_sf"/>
</dbReference>
<dbReference type="Pfam" id="PF08784">
    <property type="entry name" value="RPA_C"/>
    <property type="match status" value="1"/>
</dbReference>
<comment type="similarity">
    <text evidence="1">Belongs to the replication factor A protein 2 family.</text>
</comment>
<dbReference type="SUPFAM" id="SSF50249">
    <property type="entry name" value="Nucleic acid-binding proteins"/>
    <property type="match status" value="1"/>
</dbReference>
<evidence type="ECO:0000259" key="3">
    <source>
        <dbReference type="Pfam" id="PF08784"/>
    </source>
</evidence>
<name>A0A915ANJ1_PARUN</name>
<evidence type="ECO:0000313" key="4">
    <source>
        <dbReference type="Proteomes" id="UP000887569"/>
    </source>
</evidence>